<dbReference type="InterPro" id="IPR050980">
    <property type="entry name" value="2C_sensor_his_kinase"/>
</dbReference>
<evidence type="ECO:0000256" key="2">
    <source>
        <dbReference type="ARBA" id="ARBA00004429"/>
    </source>
</evidence>
<organism evidence="18 19">
    <name type="scientific">Herminiimonas contaminans</name>
    <dbReference type="NCBI Taxonomy" id="1111140"/>
    <lineage>
        <taxon>Bacteria</taxon>
        <taxon>Pseudomonadati</taxon>
        <taxon>Pseudomonadota</taxon>
        <taxon>Betaproteobacteria</taxon>
        <taxon>Burkholderiales</taxon>
        <taxon>Oxalobacteraceae</taxon>
        <taxon>Herminiimonas</taxon>
    </lineage>
</organism>
<comment type="subcellular location">
    <subcellularLocation>
        <location evidence="2">Cell inner membrane</location>
        <topology evidence="2">Multi-pass membrane protein</topology>
    </subcellularLocation>
</comment>
<keyword evidence="14 15" id="KW-0472">Membrane</keyword>
<dbReference type="PANTHER" id="PTHR44936">
    <property type="entry name" value="SENSOR PROTEIN CREC"/>
    <property type="match status" value="1"/>
</dbReference>
<dbReference type="PROSITE" id="PS50885">
    <property type="entry name" value="HAMP"/>
    <property type="match status" value="1"/>
</dbReference>
<evidence type="ECO:0000256" key="12">
    <source>
        <dbReference type="ARBA" id="ARBA00022989"/>
    </source>
</evidence>
<dbReference type="PROSITE" id="PS50109">
    <property type="entry name" value="HIS_KIN"/>
    <property type="match status" value="1"/>
</dbReference>
<sequence length="455" mass="50417">MPTTTNRLNWIKSGLFWRTFFLLAFLIAASMAAWVASYRIIEQTPRANQIAAQVISVVTITRAALTHSAPDLRRELLFDLASNEGIRVYPLEENDRIEPPIQNSMMRTIQEHVRSGLGQDTRFARAVNDVAGFWVSFTISDDEYWLMLDRDRIEGSSGVQWLGWGAMTLLLSLLGALMISGLINQPLARLTAATRAIANGQRPAPLPERGPTEIREANHSFNQMVDDLNRVESDRAVVLAGISHDLRTPLARMQLEVELAGLPPEARVGMQSDLEQMDAIIGQFLDYAKPSDSSHFQPIDMSTLMNSAAQEALRMQDVRINSKVDDKLVVLGNAIDIKRVINNIIENARRYGKLPGNDYVEIDLRCQLEGDKVIIEVSDHGAGVPEAEIDRLLRPFTRMDSARGQANGAGLGLAIVDRIVKRHSGKLQLLNREGGGLTIHIALNQAKKRHGVLAG</sequence>
<keyword evidence="8 15" id="KW-0812">Transmembrane</keyword>
<keyword evidence="9" id="KW-0547">Nucleotide-binding</keyword>
<dbReference type="InterPro" id="IPR038421">
    <property type="entry name" value="RisS_PPD_sf"/>
</dbReference>
<dbReference type="Pfam" id="PF16524">
    <property type="entry name" value="RisS_PPD"/>
    <property type="match status" value="1"/>
</dbReference>
<dbReference type="Pfam" id="PF00512">
    <property type="entry name" value="HisKA"/>
    <property type="match status" value="1"/>
</dbReference>
<keyword evidence="7" id="KW-0808">Transferase</keyword>
<evidence type="ECO:0000313" key="18">
    <source>
        <dbReference type="EMBL" id="MBF8177124.1"/>
    </source>
</evidence>
<dbReference type="InterPro" id="IPR032408">
    <property type="entry name" value="RisS_PPD"/>
</dbReference>
<dbReference type="InterPro" id="IPR003594">
    <property type="entry name" value="HATPase_dom"/>
</dbReference>
<evidence type="ECO:0000256" key="1">
    <source>
        <dbReference type="ARBA" id="ARBA00000085"/>
    </source>
</evidence>
<dbReference type="SMART" id="SM00304">
    <property type="entry name" value="HAMP"/>
    <property type="match status" value="1"/>
</dbReference>
<dbReference type="PANTHER" id="PTHR44936:SF5">
    <property type="entry name" value="SENSOR HISTIDINE KINASE ENVZ"/>
    <property type="match status" value="1"/>
</dbReference>
<feature type="transmembrane region" description="Helical" evidence="15">
    <location>
        <begin position="161"/>
        <end position="183"/>
    </location>
</feature>
<name>A0ABS0EQS1_9BURK</name>
<dbReference type="Pfam" id="PF02518">
    <property type="entry name" value="HATPase_c"/>
    <property type="match status" value="1"/>
</dbReference>
<dbReference type="InterPro" id="IPR003661">
    <property type="entry name" value="HisK_dim/P_dom"/>
</dbReference>
<dbReference type="SUPFAM" id="SSF47384">
    <property type="entry name" value="Homodimeric domain of signal transducing histidine kinase"/>
    <property type="match status" value="1"/>
</dbReference>
<dbReference type="InterPro" id="IPR004358">
    <property type="entry name" value="Sig_transdc_His_kin-like_C"/>
</dbReference>
<keyword evidence="5" id="KW-0997">Cell inner membrane</keyword>
<dbReference type="EMBL" id="JADOEL010000003">
    <property type="protein sequence ID" value="MBF8177124.1"/>
    <property type="molecule type" value="Genomic_DNA"/>
</dbReference>
<keyword evidence="10" id="KW-0418">Kinase</keyword>
<dbReference type="SMART" id="SM00388">
    <property type="entry name" value="HisKA"/>
    <property type="match status" value="1"/>
</dbReference>
<dbReference type="SUPFAM" id="SSF158472">
    <property type="entry name" value="HAMP domain-like"/>
    <property type="match status" value="1"/>
</dbReference>
<evidence type="ECO:0000256" key="4">
    <source>
        <dbReference type="ARBA" id="ARBA00022475"/>
    </source>
</evidence>
<protein>
    <recommendedName>
        <fullName evidence="3">histidine kinase</fullName>
        <ecNumber evidence="3">2.7.13.3</ecNumber>
    </recommendedName>
</protein>
<evidence type="ECO:0000259" key="17">
    <source>
        <dbReference type="PROSITE" id="PS50885"/>
    </source>
</evidence>
<dbReference type="InterPro" id="IPR005467">
    <property type="entry name" value="His_kinase_dom"/>
</dbReference>
<keyword evidence="13" id="KW-0902">Two-component regulatory system</keyword>
<dbReference type="Gene3D" id="1.10.287.130">
    <property type="match status" value="1"/>
</dbReference>
<feature type="domain" description="Histidine kinase" evidence="16">
    <location>
        <begin position="241"/>
        <end position="447"/>
    </location>
</feature>
<proteinExistence type="predicted"/>
<dbReference type="SUPFAM" id="SSF55874">
    <property type="entry name" value="ATPase domain of HSP90 chaperone/DNA topoisomerase II/histidine kinase"/>
    <property type="match status" value="1"/>
</dbReference>
<dbReference type="CDD" id="cd00082">
    <property type="entry name" value="HisKA"/>
    <property type="match status" value="1"/>
</dbReference>
<dbReference type="Gene3D" id="3.30.565.10">
    <property type="entry name" value="Histidine kinase-like ATPase, C-terminal domain"/>
    <property type="match status" value="1"/>
</dbReference>
<accession>A0ABS0EQS1</accession>
<keyword evidence="4" id="KW-1003">Cell membrane</keyword>
<dbReference type="InterPro" id="IPR036890">
    <property type="entry name" value="HATPase_C_sf"/>
</dbReference>
<evidence type="ECO:0000256" key="7">
    <source>
        <dbReference type="ARBA" id="ARBA00022679"/>
    </source>
</evidence>
<evidence type="ECO:0000256" key="10">
    <source>
        <dbReference type="ARBA" id="ARBA00022777"/>
    </source>
</evidence>
<evidence type="ECO:0000256" key="15">
    <source>
        <dbReference type="SAM" id="Phobius"/>
    </source>
</evidence>
<comment type="catalytic activity">
    <reaction evidence="1">
        <text>ATP + protein L-histidine = ADP + protein N-phospho-L-histidine.</text>
        <dbReference type="EC" id="2.7.13.3"/>
    </reaction>
</comment>
<dbReference type="SMART" id="SM00387">
    <property type="entry name" value="HATPase_c"/>
    <property type="match status" value="1"/>
</dbReference>
<feature type="domain" description="HAMP" evidence="17">
    <location>
        <begin position="181"/>
        <end position="233"/>
    </location>
</feature>
<evidence type="ECO:0000256" key="11">
    <source>
        <dbReference type="ARBA" id="ARBA00022840"/>
    </source>
</evidence>
<reference evidence="18 19" key="1">
    <citation type="submission" date="2020-11" db="EMBL/GenBank/DDBJ databases">
        <title>WGS of Herminiimonas contaminans strain Marseille-Q4544 isolated from planarians Schmidtea mediterranea.</title>
        <authorList>
            <person name="Kangale L."/>
        </authorList>
    </citation>
    <scope>NUCLEOTIDE SEQUENCE [LARGE SCALE GENOMIC DNA]</scope>
    <source>
        <strain evidence="18 19">Marseille-Q4544</strain>
    </source>
</reference>
<gene>
    <name evidence="18" type="ORF">IXC47_05465</name>
</gene>
<dbReference type="InterPro" id="IPR003660">
    <property type="entry name" value="HAMP_dom"/>
</dbReference>
<comment type="caution">
    <text evidence="18">The sequence shown here is derived from an EMBL/GenBank/DDBJ whole genome shotgun (WGS) entry which is preliminary data.</text>
</comment>
<evidence type="ECO:0000256" key="8">
    <source>
        <dbReference type="ARBA" id="ARBA00022692"/>
    </source>
</evidence>
<evidence type="ECO:0000256" key="3">
    <source>
        <dbReference type="ARBA" id="ARBA00012438"/>
    </source>
</evidence>
<dbReference type="PRINTS" id="PR00344">
    <property type="entry name" value="BCTRLSENSOR"/>
</dbReference>
<keyword evidence="19" id="KW-1185">Reference proteome</keyword>
<dbReference type="Gene3D" id="3.30.450.300">
    <property type="entry name" value="Sensor histidine kinase RisS, periplasmic domain"/>
    <property type="match status" value="1"/>
</dbReference>
<evidence type="ECO:0000256" key="9">
    <source>
        <dbReference type="ARBA" id="ARBA00022741"/>
    </source>
</evidence>
<keyword evidence="12 15" id="KW-1133">Transmembrane helix</keyword>
<dbReference type="Pfam" id="PF00672">
    <property type="entry name" value="HAMP"/>
    <property type="match status" value="1"/>
</dbReference>
<keyword evidence="11" id="KW-0067">ATP-binding</keyword>
<evidence type="ECO:0000256" key="5">
    <source>
        <dbReference type="ARBA" id="ARBA00022519"/>
    </source>
</evidence>
<evidence type="ECO:0000313" key="19">
    <source>
        <dbReference type="Proteomes" id="UP000657372"/>
    </source>
</evidence>
<dbReference type="RefSeq" id="WP_195874942.1">
    <property type="nucleotide sequence ID" value="NZ_JADOEL010000003.1"/>
</dbReference>
<feature type="transmembrane region" description="Helical" evidence="15">
    <location>
        <begin position="15"/>
        <end position="36"/>
    </location>
</feature>
<keyword evidence="6" id="KW-0597">Phosphoprotein</keyword>
<evidence type="ECO:0000256" key="14">
    <source>
        <dbReference type="ARBA" id="ARBA00023136"/>
    </source>
</evidence>
<dbReference type="InterPro" id="IPR036097">
    <property type="entry name" value="HisK_dim/P_sf"/>
</dbReference>
<evidence type="ECO:0000256" key="13">
    <source>
        <dbReference type="ARBA" id="ARBA00023012"/>
    </source>
</evidence>
<dbReference type="EC" id="2.7.13.3" evidence="3"/>
<evidence type="ECO:0000256" key="6">
    <source>
        <dbReference type="ARBA" id="ARBA00022553"/>
    </source>
</evidence>
<dbReference type="CDD" id="cd06225">
    <property type="entry name" value="HAMP"/>
    <property type="match status" value="1"/>
</dbReference>
<evidence type="ECO:0000259" key="16">
    <source>
        <dbReference type="PROSITE" id="PS50109"/>
    </source>
</evidence>
<dbReference type="Proteomes" id="UP000657372">
    <property type="component" value="Unassembled WGS sequence"/>
</dbReference>